<name>W5SWJ3_9SPIR</name>
<dbReference type="InterPro" id="IPR004180">
    <property type="entry name" value="DUF226_BOR_spp"/>
</dbReference>
<protein>
    <submittedName>
        <fullName evidence="1">Putative cytosolic protein</fullName>
    </submittedName>
</protein>
<dbReference type="AlphaFoldDB" id="W5SWJ3"/>
<proteinExistence type="predicted"/>
<dbReference type="HOGENOM" id="CLU_109712_0_0_12"/>
<dbReference type="Pfam" id="PF02890">
    <property type="entry name" value="DUF226"/>
    <property type="match status" value="1"/>
</dbReference>
<organism evidence="1">
    <name type="scientific">Borrelia coriaceae ATCC 43381</name>
    <dbReference type="NCBI Taxonomy" id="1408429"/>
    <lineage>
        <taxon>Bacteria</taxon>
        <taxon>Pseudomonadati</taxon>
        <taxon>Spirochaetota</taxon>
        <taxon>Spirochaetia</taxon>
        <taxon>Spirochaetales</taxon>
        <taxon>Borreliaceae</taxon>
        <taxon>Borrelia</taxon>
    </lineage>
</organism>
<accession>W5SWJ3</accession>
<geneLocation type="plasmid" evidence="1">
    <name>unnamed</name>
</geneLocation>
<sequence length="150" mass="18101">MFNDLFTFGNSQREKGKFFISLRGLFDNNNKNTFHLFKVKDNSDKFLGMFYGFKRIKNTILIRYKDDEKQSNETATIYKPYYIEFRFKKGSIFCYIKAIHALVKKEKFNKTYVQSLLKRIVNLEHEVYKFYEKQLPDGGIITKWIEKNQK</sequence>
<evidence type="ECO:0000313" key="1">
    <source>
        <dbReference type="EMBL" id="AHH11569.1"/>
    </source>
</evidence>
<keyword evidence="1" id="KW-0614">Plasmid</keyword>
<gene>
    <name evidence="1" type="ORF">BCO_0019603</name>
</gene>
<reference evidence="1" key="1">
    <citation type="submission" date="2013-04" db="EMBL/GenBank/DDBJ databases">
        <title>Comparative Genomics of Relapsing Fever Spirochetes.</title>
        <authorList>
            <person name="Schwan T.G."/>
            <person name="Raffel S.J."/>
            <person name="Porcella S.F."/>
            <person name="Martens C.A."/>
            <person name="Bruno D.P."/>
            <person name="Ricklefs S.M."/>
            <person name="Barbian K.B."/>
        </authorList>
    </citation>
    <scope>NUCLEOTIDE SEQUENCE</scope>
    <source>
        <strain evidence="1">Co53</strain>
        <plasmid evidence="1">unnamed</plasmid>
    </source>
</reference>
<dbReference type="EMBL" id="CP005758">
    <property type="protein sequence ID" value="AHH11569.1"/>
    <property type="molecule type" value="Genomic_DNA"/>
</dbReference>
<dbReference type="RefSeq" id="WP_338390682.1">
    <property type="nucleotide sequence ID" value="NZ_CP005758.1"/>
</dbReference>